<protein>
    <submittedName>
        <fullName evidence="1">Carboxypeptidase regulatory-like domain-containing protein</fullName>
    </submittedName>
</protein>
<evidence type="ECO:0000313" key="1">
    <source>
        <dbReference type="EMBL" id="MQN14060.1"/>
    </source>
</evidence>
<keyword evidence="1" id="KW-0645">Protease</keyword>
<organism evidence="1 2">
    <name type="scientific">Segatella copri</name>
    <dbReference type="NCBI Taxonomy" id="165179"/>
    <lineage>
        <taxon>Bacteria</taxon>
        <taxon>Pseudomonadati</taxon>
        <taxon>Bacteroidota</taxon>
        <taxon>Bacteroidia</taxon>
        <taxon>Bacteroidales</taxon>
        <taxon>Prevotellaceae</taxon>
        <taxon>Segatella</taxon>
    </lineage>
</organism>
<gene>
    <name evidence="1" type="ORF">F7D95_14970</name>
</gene>
<reference evidence="2" key="1">
    <citation type="submission" date="2019-09" db="EMBL/GenBank/DDBJ databases">
        <title>Distinct polysaccharide growth profiles of human intestinal Prevotella copri isolates.</title>
        <authorList>
            <person name="Fehlner-Peach H."/>
            <person name="Magnabosco C."/>
            <person name="Raghavan V."/>
            <person name="Scher J.U."/>
            <person name="Tett A."/>
            <person name="Cox L.M."/>
            <person name="Gottsegen C."/>
            <person name="Watters A."/>
            <person name="Wiltshire- Gordon J.D."/>
            <person name="Segata N."/>
            <person name="Bonneau R."/>
            <person name="Littman D.R."/>
        </authorList>
    </citation>
    <scope>NUCLEOTIDE SEQUENCE [LARGE SCALE GENOMIC DNA]</scope>
    <source>
        <strain evidence="2">iAQ1179</strain>
    </source>
</reference>
<dbReference type="AlphaFoldDB" id="A0AA90ZMS5"/>
<dbReference type="SUPFAM" id="SSF56935">
    <property type="entry name" value="Porins"/>
    <property type="match status" value="1"/>
</dbReference>
<comment type="caution">
    <text evidence="1">The sequence shown here is derived from an EMBL/GenBank/DDBJ whole genome shotgun (WGS) entry which is preliminary data.</text>
</comment>
<evidence type="ECO:0000313" key="2">
    <source>
        <dbReference type="Proteomes" id="UP000442105"/>
    </source>
</evidence>
<sequence length="763" mass="86957">MGNKKSFLIELEPKAFALKDVYVKAQKITHHNDTTSYLVSGFSSAKDRTIGDVLKKMPGIEVAKNGSVSYNGKAINEFLVEGVDLFDGQYNIATRNISHDLISKVDIIENYQSAKVMKDSKSEGGTVLNLNLKDKAKGRWSGNAKIGGGVPNLWEEELFAAKLSSTNQTAITLKTNNSGKDILSENKTLTLDDLLSQEAMDEPKNIMEISQEKPASLDDKRTRNARTHLVNISNVQKVSDTAILHSKIYYTDDRNISDIEKGISYFLTDSTLTKNTKEYRILGAKELAASLLFKNDRKTSFFSDELKYSSLWQRNQMRISGDYSNLATIHSDVHSLSNKLRWILPMGRHYLTIESMNKYQSLPEKLRIQADGQSLQNVRRSRFFSMTKFDYTWSLKRWALSLKAEEMVSLASINSHFVSDYIDTIFNERSCINYLATIARPTLTYKFKSVRSELEVPLAIYHYWGLETSDRMFFFPKWTLSWQVNSRWKLRTNVSLGDTPSSVNNSYEVPIMTDSKTFRSSPVISLWQNTKSCAFVLNYTDYAHMFFGNASIGFDWGKDEVGTTKWVDRDLVFYSKMKENNSSRGTMVLGSLSKRIEGIRGMVNAKCLGFLNRATILQNGESVDYKTNMWQTSVGLNSNVHDWLEIDYQLGYNINSLSFSKAKTSTKLLTQALNISFLPIENLTLTVMAEHYANYFSSLPSKQTIFSDIKCSYRYRKIDIVGSLTNVFNQKDYNNTIYTDLSSSYTRYALRGRTFLLSLVAYF</sequence>
<keyword evidence="1" id="KW-0121">Carboxypeptidase</keyword>
<accession>A0AA90ZMS5</accession>
<dbReference type="RefSeq" id="WP_153129445.1">
    <property type="nucleotide sequence ID" value="NZ_VZCW01000379.1"/>
</dbReference>
<dbReference type="EMBL" id="VZCW01000379">
    <property type="protein sequence ID" value="MQN14060.1"/>
    <property type="molecule type" value="Genomic_DNA"/>
</dbReference>
<proteinExistence type="predicted"/>
<dbReference type="Proteomes" id="UP000442105">
    <property type="component" value="Unassembled WGS sequence"/>
</dbReference>
<dbReference type="GO" id="GO:0004180">
    <property type="term" value="F:carboxypeptidase activity"/>
    <property type="evidence" value="ECO:0007669"/>
    <property type="project" value="UniProtKB-KW"/>
</dbReference>
<keyword evidence="1" id="KW-0378">Hydrolase</keyword>
<name>A0AA90ZMS5_9BACT</name>